<dbReference type="PROSITE" id="PS51494">
    <property type="entry name" value="SPOIVB"/>
    <property type="match status" value="1"/>
</dbReference>
<keyword evidence="1" id="KW-0645">Protease</keyword>
<dbReference type="EMBL" id="JBHSAP010000018">
    <property type="protein sequence ID" value="MFC4078208.1"/>
    <property type="molecule type" value="Genomic_DNA"/>
</dbReference>
<dbReference type="InterPro" id="IPR014219">
    <property type="entry name" value="SpoIVB"/>
</dbReference>
<dbReference type="NCBIfam" id="TIGR02860">
    <property type="entry name" value="spore_IV_B"/>
    <property type="match status" value="1"/>
</dbReference>
<evidence type="ECO:0000313" key="4">
    <source>
        <dbReference type="Proteomes" id="UP001595843"/>
    </source>
</evidence>
<dbReference type="GO" id="GO:0016787">
    <property type="term" value="F:hydrolase activity"/>
    <property type="evidence" value="ECO:0007669"/>
    <property type="project" value="UniProtKB-KW"/>
</dbReference>
<dbReference type="InterPro" id="IPR041489">
    <property type="entry name" value="PDZ_6"/>
</dbReference>
<accession>A0ABV8JHL9</accession>
<dbReference type="RefSeq" id="WP_380706030.1">
    <property type="nucleotide sequence ID" value="NZ_JBHSAP010000018.1"/>
</dbReference>
<dbReference type="Proteomes" id="UP001595843">
    <property type="component" value="Unassembled WGS sequence"/>
</dbReference>
<dbReference type="EC" id="3.4.21.116" evidence="3"/>
<organism evidence="3 4">
    <name type="scientific">Salinithrix halophila</name>
    <dbReference type="NCBI Taxonomy" id="1485204"/>
    <lineage>
        <taxon>Bacteria</taxon>
        <taxon>Bacillati</taxon>
        <taxon>Bacillota</taxon>
        <taxon>Bacilli</taxon>
        <taxon>Bacillales</taxon>
        <taxon>Thermoactinomycetaceae</taxon>
        <taxon>Salinithrix</taxon>
    </lineage>
</organism>
<keyword evidence="3" id="KW-0378">Hydrolase</keyword>
<evidence type="ECO:0000256" key="1">
    <source>
        <dbReference type="ARBA" id="ARBA00022825"/>
    </source>
</evidence>
<evidence type="ECO:0000313" key="3">
    <source>
        <dbReference type="EMBL" id="MFC4078208.1"/>
    </source>
</evidence>
<dbReference type="Gene3D" id="2.30.42.10">
    <property type="match status" value="1"/>
</dbReference>
<feature type="domain" description="Peptidase S55" evidence="2">
    <location>
        <begin position="198"/>
        <end position="434"/>
    </location>
</feature>
<reference evidence="4" key="1">
    <citation type="journal article" date="2019" name="Int. J. Syst. Evol. Microbiol.">
        <title>The Global Catalogue of Microorganisms (GCM) 10K type strain sequencing project: providing services to taxonomists for standard genome sequencing and annotation.</title>
        <authorList>
            <consortium name="The Broad Institute Genomics Platform"/>
            <consortium name="The Broad Institute Genome Sequencing Center for Infectious Disease"/>
            <person name="Wu L."/>
            <person name="Ma J."/>
        </authorList>
    </citation>
    <scope>NUCLEOTIDE SEQUENCE [LARGE SCALE GENOMIC DNA]</scope>
    <source>
        <strain evidence="4">IBRC-M 10813</strain>
    </source>
</reference>
<dbReference type="InterPro" id="IPR008763">
    <property type="entry name" value="Peptidase_S55"/>
</dbReference>
<dbReference type="InterPro" id="IPR009003">
    <property type="entry name" value="Peptidase_S1_PA"/>
</dbReference>
<dbReference type="InterPro" id="IPR036034">
    <property type="entry name" value="PDZ_sf"/>
</dbReference>
<sequence length="444" mass="48607">MGHRQRIKWTGLFLVLLLAWGSMSIPFRQYMAFPSEMRLFSGSWKELRLTMPVSATAVVANPRVAAVNRANESQVRLHLSKPFTLVSKHIGQTQLTLRLFGMLPVKRMTVSVLPDIRVVPGGQSIGVKMQSAGAMVVGHHLIRGKEKSPGELADIRVGDYILAMDGEPIHEIGQLAKSVDKAGREGRRIQVLLARGAAKKKVFLKPIWDSGEKCYRIGLYIRNSAAGVGTLTFYDPKKKVYGALGHVITDMDTGQPIAVGGGKIVHSNVTSIQKGANGEPGEKRAIFFRENQILGTIRHNTPFGIFGQMEREPESNRTVPIALSEEVKEGPAKILTVVEGQKVESYDIEIVHLIHQKFPATKGMIIKVTDPRLLNKTGGIVQGMSGSPILQNGKLVGAVTHVFVNDPTSGYGTYIEWMLQDAGVLPSAASKQSRFFLCKGSNKR</sequence>
<comment type="caution">
    <text evidence="3">The sequence shown here is derived from an EMBL/GenBank/DDBJ whole genome shotgun (WGS) entry which is preliminary data.</text>
</comment>
<gene>
    <name evidence="3" type="primary">spoIVB</name>
    <name evidence="3" type="ORF">ACFOUO_15520</name>
</gene>
<dbReference type="Pfam" id="PF05580">
    <property type="entry name" value="Peptidase_S55"/>
    <property type="match status" value="1"/>
</dbReference>
<proteinExistence type="predicted"/>
<keyword evidence="1" id="KW-0720">Serine protease</keyword>
<keyword evidence="4" id="KW-1185">Reference proteome</keyword>
<evidence type="ECO:0000259" key="2">
    <source>
        <dbReference type="PROSITE" id="PS51494"/>
    </source>
</evidence>
<dbReference type="SUPFAM" id="SSF50494">
    <property type="entry name" value="Trypsin-like serine proteases"/>
    <property type="match status" value="1"/>
</dbReference>
<name>A0ABV8JHL9_9BACL</name>
<dbReference type="SUPFAM" id="SSF50156">
    <property type="entry name" value="PDZ domain-like"/>
    <property type="match status" value="1"/>
</dbReference>
<protein>
    <submittedName>
        <fullName evidence="3">SpoIVB peptidase</fullName>
        <ecNumber evidence="3">3.4.21.116</ecNumber>
    </submittedName>
</protein>
<dbReference type="Pfam" id="PF17820">
    <property type="entry name" value="PDZ_6"/>
    <property type="match status" value="1"/>
</dbReference>